<evidence type="ECO:0000313" key="7">
    <source>
        <dbReference type="Proteomes" id="UP001610446"/>
    </source>
</evidence>
<evidence type="ECO:0000256" key="2">
    <source>
        <dbReference type="ARBA" id="ARBA00023043"/>
    </source>
</evidence>
<name>A0ABR4JCB2_9EURO</name>
<accession>A0ABR4JCB2</accession>
<feature type="region of interest" description="Disordered" evidence="4">
    <location>
        <begin position="1"/>
        <end position="20"/>
    </location>
</feature>
<dbReference type="EMBL" id="JBFXLU010000157">
    <property type="protein sequence ID" value="KAL2837645.1"/>
    <property type="molecule type" value="Genomic_DNA"/>
</dbReference>
<dbReference type="InterPro" id="IPR002110">
    <property type="entry name" value="Ankyrin_rpt"/>
</dbReference>
<dbReference type="Proteomes" id="UP001610446">
    <property type="component" value="Unassembled WGS sequence"/>
</dbReference>
<dbReference type="PROSITE" id="PS50088">
    <property type="entry name" value="ANK_REPEAT"/>
    <property type="match status" value="4"/>
</dbReference>
<feature type="repeat" description="ANK" evidence="3">
    <location>
        <begin position="299"/>
        <end position="331"/>
    </location>
</feature>
<protein>
    <submittedName>
        <fullName evidence="6">Ankyrin repeat-containing domain protein</fullName>
    </submittedName>
</protein>
<dbReference type="SUPFAM" id="SSF81383">
    <property type="entry name" value="F-box domain"/>
    <property type="match status" value="1"/>
</dbReference>
<sequence>MSPLMNRVDRQMMPPPSLGSIPPEVTLQIAEFLETKDLNSLVRSSRQFHSLLSPQLYALGAKWAPDEEGENEIITPLAWCFRNGHLTVVNQLLLKNASPTLAAGGTTAIHEVVQKDYVDELQRLLDRPYDIRDLENDLDETPLMTAARLGREACARALLDRGRGEDLDIALIFAVENSQDAMVRLILSSMPAPFEFQPGQLHLLLSSAVDVNHAGILRQLLSYAVAASAGVDINSATYAQVSRVNEVACIDVFFEYGADINFRAGWDWTFLHSAVSDRNYEATVHLLDLGADIDAVDRSGCTPLMIAAQIPAERIARLLVDRGARVEIVEEHGQNAMHMGASHGLVGLLEHLHRAGLSVHATTNDGATALHHASRSPRGEDTVKYLLGAGANISATNSVGQTPLHIAAQTRSANIARVLIAGGAPLNVTDSYSKTPLQHAFDNNDKDIIQLLRDELEKEERGKGIQKQLIKWFPKRHADGTTSYWNAGSALHDAVANGQEQNAERILARQRDIHFRDLYGRTVLDWSPVSQPNLRRTILRHWGDYPRDPDPTQQTEVLRRSITILANNILLSLSMPTRDKTVYRNHLYMLGKCLLYLGNESAARTAFTLQGTPRNRENAMYEDITCTRCRRSPTVDRGW</sequence>
<feature type="repeat" description="ANK" evidence="3">
    <location>
        <begin position="266"/>
        <end position="298"/>
    </location>
</feature>
<dbReference type="Gene3D" id="1.25.40.20">
    <property type="entry name" value="Ankyrin repeat-containing domain"/>
    <property type="match status" value="3"/>
</dbReference>
<dbReference type="SMART" id="SM00248">
    <property type="entry name" value="ANK"/>
    <property type="match status" value="11"/>
</dbReference>
<evidence type="ECO:0000256" key="3">
    <source>
        <dbReference type="PROSITE-ProRule" id="PRU00023"/>
    </source>
</evidence>
<organism evidence="6 7">
    <name type="scientific">Aspergillus pseudoustus</name>
    <dbReference type="NCBI Taxonomy" id="1810923"/>
    <lineage>
        <taxon>Eukaryota</taxon>
        <taxon>Fungi</taxon>
        <taxon>Dikarya</taxon>
        <taxon>Ascomycota</taxon>
        <taxon>Pezizomycotina</taxon>
        <taxon>Eurotiomycetes</taxon>
        <taxon>Eurotiomycetidae</taxon>
        <taxon>Eurotiales</taxon>
        <taxon>Aspergillaceae</taxon>
        <taxon>Aspergillus</taxon>
        <taxon>Aspergillus subgen. Nidulantes</taxon>
    </lineage>
</organism>
<evidence type="ECO:0000256" key="4">
    <source>
        <dbReference type="SAM" id="MobiDB-lite"/>
    </source>
</evidence>
<gene>
    <name evidence="6" type="ORF">BJY01DRAFT_220750</name>
</gene>
<feature type="repeat" description="ANK" evidence="3">
    <location>
        <begin position="365"/>
        <end position="398"/>
    </location>
</feature>
<dbReference type="InterPro" id="IPR036047">
    <property type="entry name" value="F-box-like_dom_sf"/>
</dbReference>
<evidence type="ECO:0000313" key="6">
    <source>
        <dbReference type="EMBL" id="KAL2837645.1"/>
    </source>
</evidence>
<dbReference type="PROSITE" id="PS50181">
    <property type="entry name" value="FBOX"/>
    <property type="match status" value="1"/>
</dbReference>
<keyword evidence="7" id="KW-1185">Reference proteome</keyword>
<keyword evidence="2 3" id="KW-0040">ANK repeat</keyword>
<dbReference type="Pfam" id="PF12796">
    <property type="entry name" value="Ank_2"/>
    <property type="match status" value="3"/>
</dbReference>
<evidence type="ECO:0000256" key="1">
    <source>
        <dbReference type="ARBA" id="ARBA00022737"/>
    </source>
</evidence>
<dbReference type="InterPro" id="IPR036770">
    <property type="entry name" value="Ankyrin_rpt-contain_sf"/>
</dbReference>
<reference evidence="6 7" key="1">
    <citation type="submission" date="2024-07" db="EMBL/GenBank/DDBJ databases">
        <title>Section-level genome sequencing and comparative genomics of Aspergillus sections Usti and Cavernicolus.</title>
        <authorList>
            <consortium name="Lawrence Berkeley National Laboratory"/>
            <person name="Nybo J.L."/>
            <person name="Vesth T.C."/>
            <person name="Theobald S."/>
            <person name="Frisvad J.C."/>
            <person name="Larsen T.O."/>
            <person name="Kjaerboelling I."/>
            <person name="Rothschild-Mancinelli K."/>
            <person name="Lyhne E.K."/>
            <person name="Kogle M.E."/>
            <person name="Barry K."/>
            <person name="Clum A."/>
            <person name="Na H."/>
            <person name="Ledsgaard L."/>
            <person name="Lin J."/>
            <person name="Lipzen A."/>
            <person name="Kuo A."/>
            <person name="Riley R."/>
            <person name="Mondo S."/>
            <person name="Labutti K."/>
            <person name="Haridas S."/>
            <person name="Pangalinan J."/>
            <person name="Salamov A.A."/>
            <person name="Simmons B.A."/>
            <person name="Magnuson J.K."/>
            <person name="Chen J."/>
            <person name="Drula E."/>
            <person name="Henrissat B."/>
            <person name="Wiebenga A."/>
            <person name="Lubbers R.J."/>
            <person name="Gomes A.C."/>
            <person name="Makela M.R."/>
            <person name="Stajich J."/>
            <person name="Grigoriev I.V."/>
            <person name="Mortensen U.H."/>
            <person name="De Vries R.P."/>
            <person name="Baker S.E."/>
            <person name="Andersen M.R."/>
        </authorList>
    </citation>
    <scope>NUCLEOTIDE SEQUENCE [LARGE SCALE GENOMIC DNA]</scope>
    <source>
        <strain evidence="6 7">CBS 123904</strain>
    </source>
</reference>
<comment type="caution">
    <text evidence="6">The sequence shown here is derived from an EMBL/GenBank/DDBJ whole genome shotgun (WGS) entry which is preliminary data.</text>
</comment>
<dbReference type="InterPro" id="IPR001810">
    <property type="entry name" value="F-box_dom"/>
</dbReference>
<dbReference type="PANTHER" id="PTHR24198">
    <property type="entry name" value="ANKYRIN REPEAT AND PROTEIN KINASE DOMAIN-CONTAINING PROTEIN"/>
    <property type="match status" value="1"/>
</dbReference>
<proteinExistence type="predicted"/>
<feature type="repeat" description="ANK" evidence="3">
    <location>
        <begin position="399"/>
        <end position="431"/>
    </location>
</feature>
<dbReference type="SUPFAM" id="SSF48403">
    <property type="entry name" value="Ankyrin repeat"/>
    <property type="match status" value="2"/>
</dbReference>
<dbReference type="PANTHER" id="PTHR24198:SF165">
    <property type="entry name" value="ANKYRIN REPEAT-CONTAINING PROTEIN-RELATED"/>
    <property type="match status" value="1"/>
</dbReference>
<feature type="domain" description="F-box" evidence="5">
    <location>
        <begin position="15"/>
        <end position="66"/>
    </location>
</feature>
<dbReference type="Pfam" id="PF12937">
    <property type="entry name" value="F-box-like"/>
    <property type="match status" value="1"/>
</dbReference>
<evidence type="ECO:0000259" key="5">
    <source>
        <dbReference type="PROSITE" id="PS50181"/>
    </source>
</evidence>
<keyword evidence="1" id="KW-0677">Repeat</keyword>
<dbReference type="PROSITE" id="PS50297">
    <property type="entry name" value="ANK_REP_REGION"/>
    <property type="match status" value="3"/>
</dbReference>